<dbReference type="Proteomes" id="UP000193303">
    <property type="component" value="Unassembled WGS sequence"/>
</dbReference>
<proteinExistence type="predicted"/>
<sequence length="141" mass="16867">PNSKVWKQKNIKVLTNINMKNGIVDYTLNKSETNLFLPKTIKNDTKIQISWGVDKDFSSFHFNKNDLKQYSQLKLQVIEEEILKIETAFKTDAYPYIAYRYTITNYPNVVIEFRRFYQNSKPIKFDYPFGFTNIQIYRIKT</sequence>
<gene>
    <name evidence="1" type="ORF">BV912_13040</name>
</gene>
<feature type="non-terminal residue" evidence="1">
    <location>
        <position position="141"/>
    </location>
</feature>
<dbReference type="EMBL" id="MTAB01000117">
    <property type="protein sequence ID" value="OSI13598.1"/>
    <property type="molecule type" value="Genomic_DNA"/>
</dbReference>
<name>A0A1X3D131_9NEIS</name>
<reference evidence="2" key="1">
    <citation type="submission" date="2017-01" db="EMBL/GenBank/DDBJ databases">
        <authorList>
            <person name="Mah S.A."/>
            <person name="Swanson W.J."/>
            <person name="Moy G.W."/>
            <person name="Vacquier V.D."/>
        </authorList>
    </citation>
    <scope>NUCLEOTIDE SEQUENCE [LARGE SCALE GENOMIC DNA]</scope>
    <source>
        <strain evidence="2">124861</strain>
    </source>
</reference>
<protein>
    <submittedName>
        <fullName evidence="1">Uncharacterized protein</fullName>
    </submittedName>
</protein>
<dbReference type="RefSeq" id="WP_180384188.1">
    <property type="nucleotide sequence ID" value="NZ_MTAB01000117.1"/>
</dbReference>
<evidence type="ECO:0000313" key="1">
    <source>
        <dbReference type="EMBL" id="OSI13598.1"/>
    </source>
</evidence>
<accession>A0A1X3D131</accession>
<organism evidence="1 2">
    <name type="scientific">Neisseria dumasiana</name>
    <dbReference type="NCBI Taxonomy" id="1931275"/>
    <lineage>
        <taxon>Bacteria</taxon>
        <taxon>Pseudomonadati</taxon>
        <taxon>Pseudomonadota</taxon>
        <taxon>Betaproteobacteria</taxon>
        <taxon>Neisseriales</taxon>
        <taxon>Neisseriaceae</taxon>
        <taxon>Neisseria</taxon>
    </lineage>
</organism>
<feature type="non-terminal residue" evidence="1">
    <location>
        <position position="1"/>
    </location>
</feature>
<evidence type="ECO:0000313" key="2">
    <source>
        <dbReference type="Proteomes" id="UP000193303"/>
    </source>
</evidence>
<dbReference type="AlphaFoldDB" id="A0A1X3D131"/>
<comment type="caution">
    <text evidence="1">The sequence shown here is derived from an EMBL/GenBank/DDBJ whole genome shotgun (WGS) entry which is preliminary data.</text>
</comment>